<evidence type="ECO:0000313" key="1">
    <source>
        <dbReference type="EMBL" id="USN14405.1"/>
    </source>
</evidence>
<sequence length="121" mass="13168">MATFDYAALKANVDELLAEFGQQCLLRRKQSPVTVDPVAGTVTGSGAQQFDVLGVVTDYSERVVDEQTIKRGDRLVYIQATERPAIGDTFVEASGKVWAVVDFDAVDPAGTALLYSLQVRR</sequence>
<dbReference type="Proteomes" id="UP001057102">
    <property type="component" value="Segment"/>
</dbReference>
<protein>
    <recommendedName>
        <fullName evidence="3">Head-tail joining protein</fullName>
    </recommendedName>
</protein>
<evidence type="ECO:0000313" key="2">
    <source>
        <dbReference type="Proteomes" id="UP001057102"/>
    </source>
</evidence>
<gene>
    <name evidence="1" type="ORF">DONNERLITTCHEN_00040</name>
</gene>
<dbReference type="EMBL" id="ON529854">
    <property type="protein sequence ID" value="USN14405.1"/>
    <property type="molecule type" value="Genomic_DNA"/>
</dbReference>
<accession>A0A9E7MQR0</accession>
<reference evidence="1" key="1">
    <citation type="submission" date="2022-05" db="EMBL/GenBank/DDBJ databases">
        <authorList>
            <person name="Friedrich I."/>
            <person name="Poehlein A."/>
            <person name="Schneider D."/>
            <person name="Hertel R."/>
            <person name="Daniel R."/>
        </authorList>
    </citation>
    <scope>NUCLEOTIDE SEQUENCE</scope>
</reference>
<proteinExistence type="predicted"/>
<name>A0A9E7MQR0_9CAUD</name>
<keyword evidence="2" id="KW-1185">Reference proteome</keyword>
<evidence type="ECO:0008006" key="3">
    <source>
        <dbReference type="Google" id="ProtNLM"/>
    </source>
</evidence>
<organism evidence="1 2">
    <name type="scientific">Janthinobacterium phage vB_JliS-Donnerlittchen</name>
    <dbReference type="NCBI Taxonomy" id="2948610"/>
    <lineage>
        <taxon>Viruses</taxon>
        <taxon>Duplodnaviria</taxon>
        <taxon>Heunggongvirae</taxon>
        <taxon>Uroviricota</taxon>
        <taxon>Caudoviricetes</taxon>
        <taxon>Mesyanzhinovviridae</taxon>
        <taxon>Bradleyvirinae</taxon>
        <taxon>Donnerlittchenvirus</taxon>
        <taxon>Donnerlittchenvirus donnerlittchenvirus</taxon>
    </lineage>
</organism>